<feature type="compositionally biased region" description="Low complexity" evidence="3">
    <location>
        <begin position="220"/>
        <end position="230"/>
    </location>
</feature>
<proteinExistence type="predicted"/>
<keyword evidence="1" id="KW-1015">Disulfide bond</keyword>
<dbReference type="SMART" id="SM00409">
    <property type="entry name" value="IG"/>
    <property type="match status" value="3"/>
</dbReference>
<dbReference type="GeneTree" id="ENSGT01110000267173"/>
<dbReference type="InterPro" id="IPR007110">
    <property type="entry name" value="Ig-like_dom"/>
</dbReference>
<dbReference type="FunFam" id="2.60.40.10:FF:000032">
    <property type="entry name" value="palladin isoform X1"/>
    <property type="match status" value="1"/>
</dbReference>
<keyword evidence="6" id="KW-1185">Reference proteome</keyword>
<evidence type="ECO:0000313" key="5">
    <source>
        <dbReference type="Ensembl" id="ENSATEP00000075127.1"/>
    </source>
</evidence>
<dbReference type="Pfam" id="PF07679">
    <property type="entry name" value="I-set"/>
    <property type="match status" value="3"/>
</dbReference>
<dbReference type="SMART" id="SM00408">
    <property type="entry name" value="IGc2"/>
    <property type="match status" value="3"/>
</dbReference>
<dbReference type="InterPro" id="IPR003599">
    <property type="entry name" value="Ig_sub"/>
</dbReference>
<dbReference type="Gene3D" id="2.60.40.10">
    <property type="entry name" value="Immunoglobulins"/>
    <property type="match status" value="4"/>
</dbReference>
<accession>A0AAQ6IN08</accession>
<dbReference type="InterPro" id="IPR013783">
    <property type="entry name" value="Ig-like_fold"/>
</dbReference>
<dbReference type="InterPro" id="IPR013098">
    <property type="entry name" value="Ig_I-set"/>
</dbReference>
<reference evidence="5" key="2">
    <citation type="submission" date="2025-08" db="UniProtKB">
        <authorList>
            <consortium name="Ensembl"/>
        </authorList>
    </citation>
    <scope>IDENTIFICATION</scope>
</reference>
<dbReference type="InterPro" id="IPR036179">
    <property type="entry name" value="Ig-like_dom_sf"/>
</dbReference>
<feature type="domain" description="Ig-like" evidence="4">
    <location>
        <begin position="348"/>
        <end position="433"/>
    </location>
</feature>
<reference evidence="5" key="3">
    <citation type="submission" date="2025-09" db="UniProtKB">
        <authorList>
            <consortium name="Ensembl"/>
        </authorList>
    </citation>
    <scope>IDENTIFICATION</scope>
</reference>
<dbReference type="AlphaFoldDB" id="A0AAQ6IN08"/>
<dbReference type="SUPFAM" id="SSF48726">
    <property type="entry name" value="Immunoglobulin"/>
    <property type="match status" value="4"/>
</dbReference>
<dbReference type="FunFam" id="2.60.40.10:FF:000714">
    <property type="entry name" value="Titin novex-3"/>
    <property type="match status" value="1"/>
</dbReference>
<evidence type="ECO:0000256" key="2">
    <source>
        <dbReference type="ARBA" id="ARBA00023319"/>
    </source>
</evidence>
<sequence>ESAAPSFIKKPTVQKLVEGGSVVFECQVGGNPKPHIIWKKNGVPLTTGYRYRPPTSFCQYLYTYIAFSTSTEMIIIHSSYLMLQNLQEFLISAFEERIIQEIELPDDEVVQPAFDTPVKNYRIMEGMGVTFHCKMAGNPLPKIAWYKDGQRIRPGGRYQIEVLQDGRASLRLPVVLPEDEGVYTAFATNMKGNAVSSGKLYVEPSGAVTPQRYTPHRSPGRSSSRSPGRSPARRLDETDEAQLERLYKPVFVMKPSSIKCSEGQTARFDLKVVGRPMPDTYWFHNGQQVVSDYTHKIVIKEDGTQSLIIVPAMPQDSGEWTVVAQNRAGRTSVSVNLTVDARESLARPQFVEKLKNMTVKEGTLVELAVRAIGNPLPDIVWLKNSDIITSHKSSHGICLNMKYIFFFRIDDSAWYTATAINKAGRDTTRCRVNVEVDFTAPQAERKLIIPKGTYKAKEIAAPELESSPETNTECIQTERSIFCLC</sequence>
<feature type="domain" description="Ig-like" evidence="4">
    <location>
        <begin position="5"/>
        <end position="42"/>
    </location>
</feature>
<dbReference type="Ensembl" id="ENSATET00000074984.1">
    <property type="protein sequence ID" value="ENSATEP00000075127.1"/>
    <property type="gene ID" value="ENSATEG00000012618.3"/>
</dbReference>
<reference evidence="5 6" key="1">
    <citation type="submission" date="2021-04" db="EMBL/GenBank/DDBJ databases">
        <authorList>
            <consortium name="Wellcome Sanger Institute Data Sharing"/>
        </authorList>
    </citation>
    <scope>NUCLEOTIDE SEQUENCE [LARGE SCALE GENOMIC DNA]</scope>
</reference>
<dbReference type="InterPro" id="IPR003598">
    <property type="entry name" value="Ig_sub2"/>
</dbReference>
<dbReference type="FunFam" id="2.60.40.10:FF:001430">
    <property type="entry name" value="titin isoform X1"/>
    <property type="match status" value="1"/>
</dbReference>
<protein>
    <recommendedName>
        <fullName evidence="4">Ig-like domain-containing protein</fullName>
    </recommendedName>
</protein>
<evidence type="ECO:0000313" key="6">
    <source>
        <dbReference type="Proteomes" id="UP000265040"/>
    </source>
</evidence>
<organism evidence="5 6">
    <name type="scientific">Anabas testudineus</name>
    <name type="common">Climbing perch</name>
    <name type="synonym">Anthias testudineus</name>
    <dbReference type="NCBI Taxonomy" id="64144"/>
    <lineage>
        <taxon>Eukaryota</taxon>
        <taxon>Metazoa</taxon>
        <taxon>Chordata</taxon>
        <taxon>Craniata</taxon>
        <taxon>Vertebrata</taxon>
        <taxon>Euteleostomi</taxon>
        <taxon>Actinopterygii</taxon>
        <taxon>Neopterygii</taxon>
        <taxon>Teleostei</taxon>
        <taxon>Neoteleostei</taxon>
        <taxon>Acanthomorphata</taxon>
        <taxon>Anabantaria</taxon>
        <taxon>Anabantiformes</taxon>
        <taxon>Anabantoidei</taxon>
        <taxon>Anabantidae</taxon>
        <taxon>Anabas</taxon>
    </lineage>
</organism>
<dbReference type="PANTHER" id="PTHR47633">
    <property type="entry name" value="IMMUNOGLOBULIN"/>
    <property type="match status" value="1"/>
</dbReference>
<evidence type="ECO:0000256" key="1">
    <source>
        <dbReference type="ARBA" id="ARBA00023157"/>
    </source>
</evidence>
<feature type="domain" description="Ig-like" evidence="4">
    <location>
        <begin position="112"/>
        <end position="196"/>
    </location>
</feature>
<dbReference type="PROSITE" id="PS50835">
    <property type="entry name" value="IG_LIKE"/>
    <property type="match status" value="4"/>
</dbReference>
<feature type="domain" description="Ig-like" evidence="4">
    <location>
        <begin position="249"/>
        <end position="338"/>
    </location>
</feature>
<name>A0AAQ6IN08_ANATE</name>
<dbReference type="Pfam" id="PF13927">
    <property type="entry name" value="Ig_3"/>
    <property type="match status" value="1"/>
</dbReference>
<keyword evidence="2" id="KW-0393">Immunoglobulin domain</keyword>
<evidence type="ECO:0000259" key="4">
    <source>
        <dbReference type="PROSITE" id="PS50835"/>
    </source>
</evidence>
<dbReference type="Proteomes" id="UP000265040">
    <property type="component" value="Chromosome 21"/>
</dbReference>
<feature type="region of interest" description="Disordered" evidence="3">
    <location>
        <begin position="206"/>
        <end position="239"/>
    </location>
</feature>
<evidence type="ECO:0000256" key="3">
    <source>
        <dbReference type="SAM" id="MobiDB-lite"/>
    </source>
</evidence>